<protein>
    <submittedName>
        <fullName evidence="3">MaoC family dehydratase</fullName>
    </submittedName>
</protein>
<dbReference type="GO" id="GO:0004312">
    <property type="term" value="F:fatty acid synthase activity"/>
    <property type="evidence" value="ECO:0007669"/>
    <property type="project" value="InterPro"/>
</dbReference>
<dbReference type="SUPFAM" id="SSF54637">
    <property type="entry name" value="Thioesterase/thiol ester dehydrase-isomerase"/>
    <property type="match status" value="1"/>
</dbReference>
<evidence type="ECO:0000256" key="1">
    <source>
        <dbReference type="ARBA" id="ARBA00005254"/>
    </source>
</evidence>
<dbReference type="CDD" id="cd03453">
    <property type="entry name" value="SAV4209_like"/>
    <property type="match status" value="1"/>
</dbReference>
<sequence length="145" mass="14871">MSPKIAELAVGQEIGTRSIDVTRQDLVKYAGASGDFNPIHWNEAFATGVELPGVIAHGMFTMGSAVQLVSDWAGDPAAVVDYQTRFTKPVLVADTTATGGAGAVIEVTGVVGALDADAGTARIDLTVVSAGLKVLMKSQAVVKLS</sequence>
<feature type="domain" description="MaoC-like" evidence="2">
    <location>
        <begin position="9"/>
        <end position="98"/>
    </location>
</feature>
<dbReference type="Proteomes" id="UP000664164">
    <property type="component" value="Unassembled WGS sequence"/>
</dbReference>
<evidence type="ECO:0000313" key="4">
    <source>
        <dbReference type="Proteomes" id="UP000664164"/>
    </source>
</evidence>
<gene>
    <name evidence="3" type="ORF">J1902_03895</name>
</gene>
<evidence type="ECO:0000259" key="2">
    <source>
        <dbReference type="Pfam" id="PF01575"/>
    </source>
</evidence>
<dbReference type="EMBL" id="JAFNLL010000006">
    <property type="protein sequence ID" value="MBO1267129.1"/>
    <property type="molecule type" value="Genomic_DNA"/>
</dbReference>
<proteinExistence type="inferred from homology"/>
<comment type="caution">
    <text evidence="3">The sequence shown here is derived from an EMBL/GenBank/DDBJ whole genome shotgun (WGS) entry which is preliminary data.</text>
</comment>
<dbReference type="GO" id="GO:0005835">
    <property type="term" value="C:fatty acid synthase complex"/>
    <property type="evidence" value="ECO:0007669"/>
    <property type="project" value="InterPro"/>
</dbReference>
<dbReference type="Gene3D" id="3.10.129.10">
    <property type="entry name" value="Hotdog Thioesterase"/>
    <property type="match status" value="1"/>
</dbReference>
<dbReference type="InterPro" id="IPR002539">
    <property type="entry name" value="MaoC-like_dom"/>
</dbReference>
<keyword evidence="4" id="KW-1185">Reference proteome</keyword>
<dbReference type="InterPro" id="IPR029069">
    <property type="entry name" value="HotDog_dom_sf"/>
</dbReference>
<dbReference type="PANTHER" id="PTHR43841">
    <property type="entry name" value="3-HYDROXYACYL-THIOESTER DEHYDRATASE HTDX-RELATED"/>
    <property type="match status" value="1"/>
</dbReference>
<dbReference type="RefSeq" id="WP_207614953.1">
    <property type="nucleotide sequence ID" value="NZ_JAFNLL010000006.1"/>
</dbReference>
<dbReference type="AlphaFoldDB" id="A0A939HAA5"/>
<name>A0A939HAA5_9MICC</name>
<accession>A0A939HAA5</accession>
<dbReference type="InterPro" id="IPR003965">
    <property type="entry name" value="Fatty_acid_synthase"/>
</dbReference>
<organism evidence="3 4">
    <name type="scientific">Arthrobacter cavernae</name>
    <dbReference type="NCBI Taxonomy" id="2817681"/>
    <lineage>
        <taxon>Bacteria</taxon>
        <taxon>Bacillati</taxon>
        <taxon>Actinomycetota</taxon>
        <taxon>Actinomycetes</taxon>
        <taxon>Micrococcales</taxon>
        <taxon>Micrococcaceae</taxon>
        <taxon>Arthrobacter</taxon>
    </lineage>
</organism>
<comment type="similarity">
    <text evidence="1">Belongs to the enoyl-CoA hydratase/isomerase family.</text>
</comment>
<reference evidence="3" key="1">
    <citation type="submission" date="2021-03" db="EMBL/GenBank/DDBJ databases">
        <title>A new species, PO-11, isolated from a karst cave deposit.</title>
        <authorList>
            <person name="Zhaoxiaoyong W."/>
        </authorList>
    </citation>
    <scope>NUCLEOTIDE SEQUENCE</scope>
    <source>
        <strain evidence="3">PO-11</strain>
    </source>
</reference>
<evidence type="ECO:0000313" key="3">
    <source>
        <dbReference type="EMBL" id="MBO1267129.1"/>
    </source>
</evidence>
<dbReference type="PANTHER" id="PTHR43841:SF3">
    <property type="entry name" value="(3R)-HYDROXYACYL-ACP DEHYDRATASE SUBUNIT HADB"/>
    <property type="match status" value="1"/>
</dbReference>
<dbReference type="GO" id="GO:0006633">
    <property type="term" value="P:fatty acid biosynthetic process"/>
    <property type="evidence" value="ECO:0007669"/>
    <property type="project" value="InterPro"/>
</dbReference>
<dbReference type="PRINTS" id="PR01483">
    <property type="entry name" value="FASYNTHASE"/>
</dbReference>
<dbReference type="Pfam" id="PF01575">
    <property type="entry name" value="MaoC_dehydratas"/>
    <property type="match status" value="1"/>
</dbReference>